<keyword evidence="3" id="KW-1185">Reference proteome</keyword>
<proteinExistence type="predicted"/>
<feature type="region of interest" description="Disordered" evidence="1">
    <location>
        <begin position="1"/>
        <end position="138"/>
    </location>
</feature>
<comment type="caution">
    <text evidence="2">The sequence shown here is derived from an EMBL/GenBank/DDBJ whole genome shotgun (WGS) entry which is preliminary data.</text>
</comment>
<dbReference type="Proteomes" id="UP001454036">
    <property type="component" value="Unassembled WGS sequence"/>
</dbReference>
<feature type="compositionally biased region" description="Basic and acidic residues" evidence="1">
    <location>
        <begin position="125"/>
        <end position="138"/>
    </location>
</feature>
<feature type="compositionally biased region" description="Basic and acidic residues" evidence="1">
    <location>
        <begin position="58"/>
        <end position="114"/>
    </location>
</feature>
<evidence type="ECO:0000313" key="2">
    <source>
        <dbReference type="EMBL" id="GAA0147383.1"/>
    </source>
</evidence>
<dbReference type="EMBL" id="BAABME010031860">
    <property type="protein sequence ID" value="GAA0147383.1"/>
    <property type="molecule type" value="Genomic_DNA"/>
</dbReference>
<reference evidence="2 3" key="1">
    <citation type="submission" date="2024-01" db="EMBL/GenBank/DDBJ databases">
        <title>The complete chloroplast genome sequence of Lithospermum erythrorhizon: insights into the phylogenetic relationship among Boraginaceae species and the maternal lineages of purple gromwells.</title>
        <authorList>
            <person name="Okada T."/>
            <person name="Watanabe K."/>
        </authorList>
    </citation>
    <scope>NUCLEOTIDE SEQUENCE [LARGE SCALE GENOMIC DNA]</scope>
</reference>
<feature type="compositionally biased region" description="Polar residues" evidence="1">
    <location>
        <begin position="33"/>
        <end position="45"/>
    </location>
</feature>
<dbReference type="AlphaFoldDB" id="A0AAV3P7X3"/>
<organism evidence="2 3">
    <name type="scientific">Lithospermum erythrorhizon</name>
    <name type="common">Purple gromwell</name>
    <name type="synonym">Lithospermum officinale var. erythrorhizon</name>
    <dbReference type="NCBI Taxonomy" id="34254"/>
    <lineage>
        <taxon>Eukaryota</taxon>
        <taxon>Viridiplantae</taxon>
        <taxon>Streptophyta</taxon>
        <taxon>Embryophyta</taxon>
        <taxon>Tracheophyta</taxon>
        <taxon>Spermatophyta</taxon>
        <taxon>Magnoliopsida</taxon>
        <taxon>eudicotyledons</taxon>
        <taxon>Gunneridae</taxon>
        <taxon>Pentapetalae</taxon>
        <taxon>asterids</taxon>
        <taxon>lamiids</taxon>
        <taxon>Boraginales</taxon>
        <taxon>Boraginaceae</taxon>
        <taxon>Boraginoideae</taxon>
        <taxon>Lithospermeae</taxon>
        <taxon>Lithospermum</taxon>
    </lineage>
</organism>
<evidence type="ECO:0000313" key="3">
    <source>
        <dbReference type="Proteomes" id="UP001454036"/>
    </source>
</evidence>
<sequence>MTLIRANFFKESNPRYTNYPPPPGFHHEGNIEQGATFQPGVTTRAKSGAIHNTPRRSLPHDVPRPKTKETVKPKETREPSPRERIQKTNQEEVDESKDHDSGHHPSRRPWENDTHQLVSFVGNQLDKDSRHDHRVGSK</sequence>
<name>A0AAV3P7X3_LITER</name>
<accession>A0AAV3P7X3</accession>
<protein>
    <submittedName>
        <fullName evidence="2">Uncharacterized protein</fullName>
    </submittedName>
</protein>
<gene>
    <name evidence="2" type="ORF">LIER_42953</name>
</gene>
<evidence type="ECO:0000256" key="1">
    <source>
        <dbReference type="SAM" id="MobiDB-lite"/>
    </source>
</evidence>